<organism evidence="1">
    <name type="scientific">marine sediment metagenome</name>
    <dbReference type="NCBI Taxonomy" id="412755"/>
    <lineage>
        <taxon>unclassified sequences</taxon>
        <taxon>metagenomes</taxon>
        <taxon>ecological metagenomes</taxon>
    </lineage>
</organism>
<evidence type="ECO:0000313" key="1">
    <source>
        <dbReference type="EMBL" id="GAG07416.1"/>
    </source>
</evidence>
<comment type="caution">
    <text evidence="1">The sequence shown here is derived from an EMBL/GenBank/DDBJ whole genome shotgun (WGS) entry which is preliminary data.</text>
</comment>
<name>X0W3X1_9ZZZZ</name>
<feature type="non-terminal residue" evidence="1">
    <location>
        <position position="112"/>
    </location>
</feature>
<accession>X0W3X1</accession>
<protein>
    <submittedName>
        <fullName evidence="1">Uncharacterized protein</fullName>
    </submittedName>
</protein>
<reference evidence="1" key="1">
    <citation type="journal article" date="2014" name="Front. Microbiol.">
        <title>High frequency of phylogenetically diverse reductive dehalogenase-homologous genes in deep subseafloor sedimentary metagenomes.</title>
        <authorList>
            <person name="Kawai M."/>
            <person name="Futagami T."/>
            <person name="Toyoda A."/>
            <person name="Takaki Y."/>
            <person name="Nishi S."/>
            <person name="Hori S."/>
            <person name="Arai W."/>
            <person name="Tsubouchi T."/>
            <person name="Morono Y."/>
            <person name="Uchiyama I."/>
            <person name="Ito T."/>
            <person name="Fujiyama A."/>
            <person name="Inagaki F."/>
            <person name="Takami H."/>
        </authorList>
    </citation>
    <scope>NUCLEOTIDE SEQUENCE</scope>
    <source>
        <strain evidence="1">Expedition CK06-06</strain>
    </source>
</reference>
<gene>
    <name evidence="1" type="ORF">S01H1_44442</name>
</gene>
<sequence length="112" mass="12344">MSKASIRKSLLVPVLRALEKSRVKELKNTKGTLVLLESLEAFLDDIQQIYPEAKIKKTAVKKALKAGIAKAMSMQRSFKKTNAARFGQIATKVTRIYPGLAKTGKQSIGKQV</sequence>
<proteinExistence type="predicted"/>
<dbReference type="EMBL" id="BARS01028350">
    <property type="protein sequence ID" value="GAG07416.1"/>
    <property type="molecule type" value="Genomic_DNA"/>
</dbReference>
<dbReference type="AlphaFoldDB" id="X0W3X1"/>